<dbReference type="InterPro" id="IPR012910">
    <property type="entry name" value="Plug_dom"/>
</dbReference>
<comment type="similarity">
    <text evidence="7">Belongs to the TonB-dependent receptor family.</text>
</comment>
<evidence type="ECO:0000259" key="8">
    <source>
        <dbReference type="Pfam" id="PF07715"/>
    </source>
</evidence>
<dbReference type="NCBIfam" id="TIGR04057">
    <property type="entry name" value="SusC_RagA_signa"/>
    <property type="match status" value="1"/>
</dbReference>
<evidence type="ECO:0000256" key="6">
    <source>
        <dbReference type="ARBA" id="ARBA00023237"/>
    </source>
</evidence>
<dbReference type="KEGG" id="bpor:BPO_0772"/>
<feature type="domain" description="TonB-dependent receptor plug" evidence="8">
    <location>
        <begin position="42"/>
        <end position="167"/>
    </location>
</feature>
<evidence type="ECO:0000256" key="5">
    <source>
        <dbReference type="ARBA" id="ARBA00023136"/>
    </source>
</evidence>
<accession>A0AAU0F054</accession>
<keyword evidence="2 7" id="KW-0813">Transport</keyword>
<dbReference type="Gene3D" id="2.40.170.20">
    <property type="entry name" value="TonB-dependent receptor, beta-barrel domain"/>
    <property type="match status" value="1"/>
</dbReference>
<dbReference type="InterPro" id="IPR023997">
    <property type="entry name" value="TonB-dep_OMP_SusC/RagA_CS"/>
</dbReference>
<keyword evidence="6 7" id="KW-0998">Cell outer membrane</keyword>
<gene>
    <name evidence="9" type="ORF">BPO_0772</name>
</gene>
<keyword evidence="10" id="KW-1185">Reference proteome</keyword>
<dbReference type="RefSeq" id="WP_327985053.1">
    <property type="nucleotide sequence ID" value="NZ_CP136426.1"/>
</dbReference>
<evidence type="ECO:0000256" key="1">
    <source>
        <dbReference type="ARBA" id="ARBA00004571"/>
    </source>
</evidence>
<dbReference type="Proteomes" id="UP001432059">
    <property type="component" value="Chromosome"/>
</dbReference>
<dbReference type="InterPro" id="IPR036942">
    <property type="entry name" value="Beta-barrel_TonB_sf"/>
</dbReference>
<dbReference type="GO" id="GO:0009279">
    <property type="term" value="C:cell outer membrane"/>
    <property type="evidence" value="ECO:0007669"/>
    <property type="project" value="UniProtKB-SubCell"/>
</dbReference>
<proteinExistence type="inferred from homology"/>
<organism evidence="9 10">
    <name type="scientific">Bergeyella porcorum</name>
    <dbReference type="NCBI Taxonomy" id="1735111"/>
    <lineage>
        <taxon>Bacteria</taxon>
        <taxon>Pseudomonadati</taxon>
        <taxon>Bacteroidota</taxon>
        <taxon>Flavobacteriia</taxon>
        <taxon>Flavobacteriales</taxon>
        <taxon>Weeksellaceae</taxon>
        <taxon>Bergeyella</taxon>
    </lineage>
</organism>
<keyword evidence="3 7" id="KW-1134">Transmembrane beta strand</keyword>
<keyword evidence="5 7" id="KW-0472">Membrane</keyword>
<dbReference type="InterPro" id="IPR037066">
    <property type="entry name" value="Plug_dom_sf"/>
</dbReference>
<evidence type="ECO:0000313" key="9">
    <source>
        <dbReference type="EMBL" id="WOC51419.1"/>
    </source>
</evidence>
<evidence type="ECO:0000256" key="2">
    <source>
        <dbReference type="ARBA" id="ARBA00022448"/>
    </source>
</evidence>
<keyword evidence="9" id="KW-0675">Receptor</keyword>
<dbReference type="SUPFAM" id="SSF56935">
    <property type="entry name" value="Porins"/>
    <property type="match status" value="1"/>
</dbReference>
<protein>
    <submittedName>
        <fullName evidence="9">TonB-dependent receptor</fullName>
    </submittedName>
</protein>
<dbReference type="PROSITE" id="PS52016">
    <property type="entry name" value="TONB_DEPENDENT_REC_3"/>
    <property type="match status" value="1"/>
</dbReference>
<evidence type="ECO:0000256" key="7">
    <source>
        <dbReference type="PROSITE-ProRule" id="PRU01360"/>
    </source>
</evidence>
<dbReference type="Gene3D" id="2.170.130.10">
    <property type="entry name" value="TonB-dependent receptor, plug domain"/>
    <property type="match status" value="1"/>
</dbReference>
<dbReference type="InterPro" id="IPR039426">
    <property type="entry name" value="TonB-dep_rcpt-like"/>
</dbReference>
<comment type="subcellular location">
    <subcellularLocation>
        <location evidence="1 7">Cell outer membrane</location>
        <topology evidence="1 7">Multi-pass membrane protein</topology>
    </subcellularLocation>
</comment>
<dbReference type="EMBL" id="CP136426">
    <property type="protein sequence ID" value="WOC51419.1"/>
    <property type="molecule type" value="Genomic_DNA"/>
</dbReference>
<evidence type="ECO:0000256" key="4">
    <source>
        <dbReference type="ARBA" id="ARBA00022692"/>
    </source>
</evidence>
<reference evidence="9" key="1">
    <citation type="submission" date="2023-10" db="EMBL/GenBank/DDBJ databases">
        <title>Characterization and whole genome sequencing of a novel strain of Bergeyella porcorum QD2021 isolated from pig.</title>
        <authorList>
            <person name="Liu G."/>
            <person name="Chen C."/>
            <person name="Han X."/>
        </authorList>
    </citation>
    <scope>NUCLEOTIDE SEQUENCE</scope>
    <source>
        <strain evidence="9">QD2021</strain>
    </source>
</reference>
<evidence type="ECO:0000313" key="10">
    <source>
        <dbReference type="Proteomes" id="UP001432059"/>
    </source>
</evidence>
<dbReference type="AlphaFoldDB" id="A0AAU0F054"/>
<dbReference type="Pfam" id="PF07715">
    <property type="entry name" value="Plug"/>
    <property type="match status" value="1"/>
</dbReference>
<sequence length="1020" mass="114956">MKTRLLLSLLPGVFFAQNTPDTLRREKSIDEVILTGFQKIEKSKVTSAVGVVKMKDIEQKATASVDQMLQGKVAGVMITPASGTPGQIAPIRVRGTASLSGPVSPLWVVDGMPLEGNEAPAYNAGQDINELKNYSIAGFNPEDIESITVLKDASATAIYGARAANGVILVTTKNGKKGKMNVNFSSNTFVNFRPDFSKLNLMNSNQKVDFELMMAGREDLDGYRKNNGAIARILEANGDWDLYRNGGFSAISALSQKQINALRGVNTNWGNLLYRTAVNQQHSVSLSGGLDNYNYYASFGYYDEKSTVIGSDFERFNLTLKNNFKVNDKLNVGLSIFGTSTNQASFLSDTGSYTTPTYYSRTANPYLAPLDTNGNYVYDYDINYIERFTGEEIRIPYNYLEERNNTSYNLNTKSLRAILDLDYKILKGLEFRSQLGLQFENQKTERYASEDTYFLRKRRENSLQSSGTYILPEGDYLNTITGDGFEYNWKNILEYNQKFNKHQFNVLAGSELRRTEYNTQNAQMYGYNPRNRTSVLFTIPNSELDNDLYRPNKVTSLENAYASFFGTFSYSYDNRYTFFGSVRYDGTNYFGAETNKRWNPVWAASLAWNVKREAFLRDSRTISTFKLRGSYGLQGNIDRNTSPFLTGAYSNTSILGITESTINADGAPNPLLRWEKTSTVDLGLDFGLWNNRVNFTFDVYQRKGKDIIGVRELPYETGFSLTNINWAEVSNKGFEFSLMTTNIDKEKFRWTTTFNIAANRSNIDKVHAGRYQFLPSGQGYPINAVFGINTAGLDANGLPQFYDATGNIVSAEEFYKISDPWGIGYVTSEHFDNNTFSSLYTYMGDRDPKYYGGITNTFNIGNWDLNIAASFNIEQTVLGRPWYNFTAVDRGLNTSSEILNAWTVDNTNTNLPRIIGAYTVPGQEIVYNWFNNFDPDTYSNFNAWIKKVSFIRINSLRLGYTLPSAMLQSTGIKNLRLSLEGRNLLVFGTKHNGFFDPETYGNIYAQPIQKAVVFGINVGF</sequence>
<dbReference type="NCBIfam" id="TIGR04056">
    <property type="entry name" value="OMP_RagA_SusC"/>
    <property type="match status" value="1"/>
</dbReference>
<name>A0AAU0F054_9FLAO</name>
<evidence type="ECO:0000256" key="3">
    <source>
        <dbReference type="ARBA" id="ARBA00022452"/>
    </source>
</evidence>
<dbReference type="InterPro" id="IPR023996">
    <property type="entry name" value="TonB-dep_OMP_SusC/RagA"/>
</dbReference>
<keyword evidence="4 7" id="KW-0812">Transmembrane</keyword>